<dbReference type="OrthoDB" id="9757939at2"/>
<dbReference type="Proteomes" id="UP000004947">
    <property type="component" value="Unassembled WGS sequence"/>
</dbReference>
<dbReference type="AlphaFoldDB" id="A6DJT6"/>
<evidence type="ECO:0000256" key="1">
    <source>
        <dbReference type="SAM" id="MobiDB-lite"/>
    </source>
</evidence>
<dbReference type="Pfam" id="PF20736">
    <property type="entry name" value="Glyco_hydro127M"/>
    <property type="match status" value="1"/>
</dbReference>
<dbReference type="PANTHER" id="PTHR43465:SF2">
    <property type="entry name" value="DUF1680 DOMAIN PROTEIN (AFU_ORTHOLOGUE AFUA_1G08910)"/>
    <property type="match status" value="1"/>
</dbReference>
<accession>A6DJT6</accession>
<evidence type="ECO:0000313" key="6">
    <source>
        <dbReference type="Proteomes" id="UP000004947"/>
    </source>
</evidence>
<feature type="domain" description="Non-reducing end beta-L-arabinofuranosidase-like GH127 catalytic" evidence="2">
    <location>
        <begin position="16"/>
        <end position="417"/>
    </location>
</feature>
<feature type="domain" description="Non-reducing end beta-L-arabinofuranosidase-like GH127 middle" evidence="3">
    <location>
        <begin position="428"/>
        <end position="539"/>
    </location>
</feature>
<proteinExistence type="predicted"/>
<keyword evidence="6" id="KW-1185">Reference proteome</keyword>
<dbReference type="EMBL" id="ABCK01000006">
    <property type="protein sequence ID" value="EDM28160.1"/>
    <property type="molecule type" value="Genomic_DNA"/>
</dbReference>
<dbReference type="eggNOG" id="COG3533">
    <property type="taxonomic scope" value="Bacteria"/>
</dbReference>
<dbReference type="RefSeq" id="WP_007278152.1">
    <property type="nucleotide sequence ID" value="NZ_ABCK01000006.1"/>
</dbReference>
<dbReference type="Gene3D" id="1.50.10.20">
    <property type="match status" value="1"/>
</dbReference>
<dbReference type="Pfam" id="PF07944">
    <property type="entry name" value="Beta-AFase-like_GH127_cat"/>
    <property type="match status" value="1"/>
</dbReference>
<evidence type="ECO:0000259" key="3">
    <source>
        <dbReference type="Pfam" id="PF20736"/>
    </source>
</evidence>
<dbReference type="GO" id="GO:0005975">
    <property type="term" value="P:carbohydrate metabolic process"/>
    <property type="evidence" value="ECO:0007669"/>
    <property type="project" value="InterPro"/>
</dbReference>
<dbReference type="InterPro" id="IPR049049">
    <property type="entry name" value="Beta-AFase-like_GH127_C"/>
</dbReference>
<feature type="region of interest" description="Disordered" evidence="1">
    <location>
        <begin position="675"/>
        <end position="700"/>
    </location>
</feature>
<dbReference type="Gene3D" id="2.60.120.260">
    <property type="entry name" value="Galactose-binding domain-like"/>
    <property type="match status" value="1"/>
</dbReference>
<evidence type="ECO:0000259" key="2">
    <source>
        <dbReference type="Pfam" id="PF07944"/>
    </source>
</evidence>
<evidence type="ECO:0000259" key="4">
    <source>
        <dbReference type="Pfam" id="PF20737"/>
    </source>
</evidence>
<organism evidence="5 6">
    <name type="scientific">Lentisphaera araneosa HTCC2155</name>
    <dbReference type="NCBI Taxonomy" id="313628"/>
    <lineage>
        <taxon>Bacteria</taxon>
        <taxon>Pseudomonadati</taxon>
        <taxon>Lentisphaerota</taxon>
        <taxon>Lentisphaeria</taxon>
        <taxon>Lentisphaerales</taxon>
        <taxon>Lentisphaeraceae</taxon>
        <taxon>Lentisphaera</taxon>
    </lineage>
</organism>
<evidence type="ECO:0000313" key="5">
    <source>
        <dbReference type="EMBL" id="EDM28160.1"/>
    </source>
</evidence>
<dbReference type="Pfam" id="PF20737">
    <property type="entry name" value="Glyco_hydro127C"/>
    <property type="match status" value="1"/>
</dbReference>
<gene>
    <name evidence="5" type="ORF">LNTAR_12426</name>
</gene>
<feature type="domain" description="Non-reducing end beta-L-arabinofuranosidase-like GH127 C-terminal" evidence="4">
    <location>
        <begin position="546"/>
        <end position="640"/>
    </location>
</feature>
<reference evidence="5 6" key="1">
    <citation type="journal article" date="2010" name="J. Bacteriol.">
        <title>Genome sequence of Lentisphaera araneosa HTCC2155T, the type species of the order Lentisphaerales in the phylum Lentisphaerae.</title>
        <authorList>
            <person name="Thrash J.C."/>
            <person name="Cho J.C."/>
            <person name="Vergin K.L."/>
            <person name="Morris R.M."/>
            <person name="Giovannoni S.J."/>
        </authorList>
    </citation>
    <scope>NUCLEOTIDE SEQUENCE [LARGE SCALE GENOMIC DNA]</scope>
    <source>
        <strain evidence="5 6">HTCC2155</strain>
    </source>
</reference>
<dbReference type="InterPro" id="IPR012878">
    <property type="entry name" value="Beta-AFase-like_GH127_cat"/>
</dbReference>
<dbReference type="SUPFAM" id="SSF48208">
    <property type="entry name" value="Six-hairpin glycosidases"/>
    <property type="match status" value="1"/>
</dbReference>
<evidence type="ECO:0008006" key="7">
    <source>
        <dbReference type="Google" id="ProtNLM"/>
    </source>
</evidence>
<dbReference type="InterPro" id="IPR049174">
    <property type="entry name" value="Beta-AFase-like"/>
</dbReference>
<name>A6DJT6_9BACT</name>
<comment type="caution">
    <text evidence="5">The sequence shown here is derived from an EMBL/GenBank/DDBJ whole genome shotgun (WGS) entry which is preliminary data.</text>
</comment>
<protein>
    <recommendedName>
        <fullName evidence="7">F5/8 type C domain-containing protein</fullName>
    </recommendedName>
</protein>
<dbReference type="InterPro" id="IPR008928">
    <property type="entry name" value="6-hairpin_glycosidase_sf"/>
</dbReference>
<sequence>MPIVKHKEINPITFNQVKLNDSFWLPRLETQKKTTLPFALHKTEHAVANLKRCANFLKGIPDEKPFTHRFVSSDLYKVMEGAAFLLMLNRDAELEAQIDEIIDIIAGAQQDDGYLYVNHITDTFNVDEMGTKPYSFVIHSHELYNVGHLYEGAVAYYQATGKNAWLKVAEKSAQHVYKVFVEGDPNYNDGKPVNQAPGHQEIELGLCKLYMVTGNKVYLELAKHFLEIRGVTFIPDGDGVNAPDYAQQHVALTDQDSAVGHAVRAAYMYASMAEVDMLQDRHDYTNALNKIWHNLVDMKMHITGGLGAIHGIEGFGDDFDLPNKEAYNETCAAIANVFFNYRMFLLHRDASYFDVAEVSLLNNSLAGVNMEGDKFFYVNPLEADGQRLFNHGNAGRSHWFDCACCPSNIARLMPQVSGYMYATSEDEIFSLLYAGSDVSLDLANGKVSLKQETEYPFEGKVKFDLDMDEDSEFTFKLRIPSWARDNFLPGALYKYISKPNENWTVKINGAAVQCTLDRGFASIRRTWSKGDVVELDLPMPIMSSVCDTRVDANVGRIALTRGPLVLAAEEVDNEGAVQRFFLEKEVGNFEQETIQEGNLAGMPILTVPCKEIGKGESSMKLIPYFAWNNRGNCSMNVWFPNIESLAQKSLDSMQFSSEHYGEITATHTANCDTIEALRDGRRPQSASDRSLPKWSSMGQEGQDQEIEFNFSGTQKIESVGVYWAEMDSIAAPESWTMEYKKEGQWLPFERYVTDFFGTDLNMYVVVHPAAALHCEGIKLKIKAQAGKALGLLDLDLMND</sequence>
<dbReference type="PANTHER" id="PTHR43465">
    <property type="entry name" value="DUF1680 DOMAIN PROTEIN (AFU_ORTHOLOGUE AFUA_1G08910)"/>
    <property type="match status" value="1"/>
</dbReference>
<dbReference type="STRING" id="313628.LNTAR_12426"/>
<dbReference type="InterPro" id="IPR049046">
    <property type="entry name" value="Beta-AFase-like_GH127_middle"/>
</dbReference>